<proteinExistence type="predicted"/>
<dbReference type="Proteomes" id="UP000277671">
    <property type="component" value="Unassembled WGS sequence"/>
</dbReference>
<feature type="transmembrane region" description="Helical" evidence="1">
    <location>
        <begin position="53"/>
        <end position="79"/>
    </location>
</feature>
<sequence length="86" mass="9791">MPGWEHHELDLSADAVGRLGIDDEYVRSTWWKYVRRNCLPALLKMFVALNGAWIYYCVGSSAMVMAWHFAGSCSLLHVVEDSDTLK</sequence>
<evidence type="ECO:0000256" key="1">
    <source>
        <dbReference type="SAM" id="Phobius"/>
    </source>
</evidence>
<evidence type="ECO:0000313" key="3">
    <source>
        <dbReference type="Proteomes" id="UP000277671"/>
    </source>
</evidence>
<dbReference type="EMBL" id="RBKT01000001">
    <property type="protein sequence ID" value="RKR91923.1"/>
    <property type="molecule type" value="Genomic_DNA"/>
</dbReference>
<name>A0A495JSH6_9ACTN</name>
<evidence type="ECO:0000313" key="2">
    <source>
        <dbReference type="EMBL" id="RKR91923.1"/>
    </source>
</evidence>
<keyword evidence="1" id="KW-0472">Membrane</keyword>
<keyword evidence="1" id="KW-0812">Transmembrane</keyword>
<protein>
    <submittedName>
        <fullName evidence="2">Uncharacterized protein</fullName>
    </submittedName>
</protein>
<organism evidence="2 3">
    <name type="scientific">Micromonospora pisi</name>
    <dbReference type="NCBI Taxonomy" id="589240"/>
    <lineage>
        <taxon>Bacteria</taxon>
        <taxon>Bacillati</taxon>
        <taxon>Actinomycetota</taxon>
        <taxon>Actinomycetes</taxon>
        <taxon>Micromonosporales</taxon>
        <taxon>Micromonosporaceae</taxon>
        <taxon>Micromonospora</taxon>
    </lineage>
</organism>
<keyword evidence="3" id="KW-1185">Reference proteome</keyword>
<gene>
    <name evidence="2" type="ORF">BDK92_6354</name>
</gene>
<dbReference type="AlphaFoldDB" id="A0A495JSH6"/>
<accession>A0A495JSH6</accession>
<dbReference type="RefSeq" id="WP_147457183.1">
    <property type="nucleotide sequence ID" value="NZ_RBKT01000001.1"/>
</dbReference>
<keyword evidence="1" id="KW-1133">Transmembrane helix</keyword>
<reference evidence="2 3" key="1">
    <citation type="submission" date="2018-10" db="EMBL/GenBank/DDBJ databases">
        <title>Sequencing the genomes of 1000 actinobacteria strains.</title>
        <authorList>
            <person name="Klenk H.-P."/>
        </authorList>
    </citation>
    <scope>NUCLEOTIDE SEQUENCE [LARGE SCALE GENOMIC DNA]</scope>
    <source>
        <strain evidence="2 3">DSM 45175</strain>
    </source>
</reference>
<comment type="caution">
    <text evidence="2">The sequence shown here is derived from an EMBL/GenBank/DDBJ whole genome shotgun (WGS) entry which is preliminary data.</text>
</comment>